<dbReference type="Pfam" id="PF13424">
    <property type="entry name" value="TPR_12"/>
    <property type="match status" value="1"/>
</dbReference>
<comment type="caution">
    <text evidence="1">The sequence shown here is derived from an EMBL/GenBank/DDBJ whole genome shotgun (WGS) entry which is preliminary data.</text>
</comment>
<name>A0ABV3CM10_9ACTN</name>
<dbReference type="RefSeq" id="WP_358478249.1">
    <property type="nucleotide sequence ID" value="NZ_JBEZAE010000047.1"/>
</dbReference>
<dbReference type="InterPro" id="IPR053137">
    <property type="entry name" value="NLR-like"/>
</dbReference>
<dbReference type="EMBL" id="JBEZAE010000047">
    <property type="protein sequence ID" value="MEU7075802.1"/>
    <property type="molecule type" value="Genomic_DNA"/>
</dbReference>
<feature type="non-terminal residue" evidence="1">
    <location>
        <position position="1"/>
    </location>
</feature>
<evidence type="ECO:0000313" key="1">
    <source>
        <dbReference type="EMBL" id="MEU7075802.1"/>
    </source>
</evidence>
<gene>
    <name evidence="1" type="ORF">AB0A88_37625</name>
</gene>
<protein>
    <submittedName>
        <fullName evidence="1">Tetratricopeptide repeat protein</fullName>
    </submittedName>
</protein>
<proteinExistence type="predicted"/>
<keyword evidence="2" id="KW-1185">Reference proteome</keyword>
<dbReference type="PANTHER" id="PTHR46082:SF6">
    <property type="entry name" value="AAA+ ATPASE DOMAIN-CONTAINING PROTEIN-RELATED"/>
    <property type="match status" value="1"/>
</dbReference>
<accession>A0ABV3CM10</accession>
<dbReference type="InterPro" id="IPR011990">
    <property type="entry name" value="TPR-like_helical_dom_sf"/>
</dbReference>
<evidence type="ECO:0000313" key="2">
    <source>
        <dbReference type="Proteomes" id="UP001551329"/>
    </source>
</evidence>
<dbReference type="Proteomes" id="UP001551329">
    <property type="component" value="Unassembled WGS sequence"/>
</dbReference>
<organism evidence="1 2">
    <name type="scientific">Streptomyces narbonensis</name>
    <dbReference type="NCBI Taxonomy" id="67333"/>
    <lineage>
        <taxon>Bacteria</taxon>
        <taxon>Bacillati</taxon>
        <taxon>Actinomycetota</taxon>
        <taxon>Actinomycetes</taxon>
        <taxon>Kitasatosporales</taxon>
        <taxon>Streptomycetaceae</taxon>
        <taxon>Streptomyces</taxon>
    </lineage>
</organism>
<reference evidence="1 2" key="1">
    <citation type="submission" date="2024-06" db="EMBL/GenBank/DDBJ databases">
        <title>The Natural Products Discovery Center: Release of the First 8490 Sequenced Strains for Exploring Actinobacteria Biosynthetic Diversity.</title>
        <authorList>
            <person name="Kalkreuter E."/>
            <person name="Kautsar S.A."/>
            <person name="Yang D."/>
            <person name="Bader C.D."/>
            <person name="Teijaro C.N."/>
            <person name="Fluegel L."/>
            <person name="Davis C.M."/>
            <person name="Simpson J.R."/>
            <person name="Lauterbach L."/>
            <person name="Steele A.D."/>
            <person name="Gui C."/>
            <person name="Meng S."/>
            <person name="Li G."/>
            <person name="Viehrig K."/>
            <person name="Ye F."/>
            <person name="Su P."/>
            <person name="Kiefer A.F."/>
            <person name="Nichols A."/>
            <person name="Cepeda A.J."/>
            <person name="Yan W."/>
            <person name="Fan B."/>
            <person name="Jiang Y."/>
            <person name="Adhikari A."/>
            <person name="Zheng C.-J."/>
            <person name="Schuster L."/>
            <person name="Cowan T.M."/>
            <person name="Smanski M.J."/>
            <person name="Chevrette M.G."/>
            <person name="De Carvalho L.P.S."/>
            <person name="Shen B."/>
        </authorList>
    </citation>
    <scope>NUCLEOTIDE SEQUENCE [LARGE SCALE GENOMIC DNA]</scope>
    <source>
        <strain evidence="1 2">NPDC045974</strain>
    </source>
</reference>
<sequence>DVGRAIPLFEQTLADRVRVLGGDHPDTLLSRNNLAYVYGSAGDLGRAIPLFGQALTDSLRVLGEDHPLTETVRNNLAFAVAEHDGDKPGCP</sequence>
<dbReference type="SUPFAM" id="SSF48452">
    <property type="entry name" value="TPR-like"/>
    <property type="match status" value="1"/>
</dbReference>
<dbReference type="PANTHER" id="PTHR46082">
    <property type="entry name" value="ATP/GTP-BINDING PROTEIN-RELATED"/>
    <property type="match status" value="1"/>
</dbReference>
<dbReference type="Gene3D" id="1.25.40.10">
    <property type="entry name" value="Tetratricopeptide repeat domain"/>
    <property type="match status" value="1"/>
</dbReference>